<evidence type="ECO:0000256" key="2">
    <source>
        <dbReference type="ARBA" id="ARBA00012438"/>
    </source>
</evidence>
<dbReference type="EC" id="2.7.13.3" evidence="2"/>
<evidence type="ECO:0000259" key="14">
    <source>
        <dbReference type="PROSITE" id="PS50113"/>
    </source>
</evidence>
<comment type="catalytic activity">
    <reaction evidence="1">
        <text>ATP + protein L-histidine = ADP + protein N-phospho-L-histidine.</text>
        <dbReference type="EC" id="2.7.13.3"/>
    </reaction>
</comment>
<dbReference type="SUPFAM" id="SSF55785">
    <property type="entry name" value="PYP-like sensor domain (PAS domain)"/>
    <property type="match status" value="1"/>
</dbReference>
<evidence type="ECO:0000256" key="8">
    <source>
        <dbReference type="ARBA" id="ARBA00022741"/>
    </source>
</evidence>
<dbReference type="InterPro" id="IPR036890">
    <property type="entry name" value="HATPase_C_sf"/>
</dbReference>
<evidence type="ECO:0000256" key="9">
    <source>
        <dbReference type="ARBA" id="ARBA00022777"/>
    </source>
</evidence>
<keyword evidence="8" id="KW-0547">Nucleotide-binding</keyword>
<keyword evidence="7" id="KW-0677">Repeat</keyword>
<evidence type="ECO:0000256" key="5">
    <source>
        <dbReference type="ARBA" id="ARBA00022643"/>
    </source>
</evidence>
<keyword evidence="11" id="KW-0843">Virulence</keyword>
<protein>
    <recommendedName>
        <fullName evidence="2">histidine kinase</fullName>
        <ecNumber evidence="2">2.7.13.3</ecNumber>
    </recommendedName>
</protein>
<dbReference type="PROSITE" id="PS50113">
    <property type="entry name" value="PAC"/>
    <property type="match status" value="1"/>
</dbReference>
<keyword evidence="3" id="KW-0597">Phosphoprotein</keyword>
<organism evidence="15 16">
    <name type="scientific">Muricoccus roseus</name>
    <dbReference type="NCBI Taxonomy" id="198092"/>
    <lineage>
        <taxon>Bacteria</taxon>
        <taxon>Pseudomonadati</taxon>
        <taxon>Pseudomonadota</taxon>
        <taxon>Alphaproteobacteria</taxon>
        <taxon>Acetobacterales</taxon>
        <taxon>Roseomonadaceae</taxon>
        <taxon>Muricoccus</taxon>
    </lineage>
</organism>
<dbReference type="InterPro" id="IPR013767">
    <property type="entry name" value="PAS_fold"/>
</dbReference>
<dbReference type="InterPro" id="IPR011102">
    <property type="entry name" value="Sig_transdc_His_kinase_HWE"/>
</dbReference>
<evidence type="ECO:0000313" key="15">
    <source>
        <dbReference type="EMBL" id="SHI99354.1"/>
    </source>
</evidence>
<keyword evidence="5" id="KW-0288">FMN</keyword>
<dbReference type="GO" id="GO:0004673">
    <property type="term" value="F:protein histidine kinase activity"/>
    <property type="evidence" value="ECO:0007669"/>
    <property type="project" value="UniProtKB-EC"/>
</dbReference>
<dbReference type="SMART" id="SM00091">
    <property type="entry name" value="PAS"/>
    <property type="match status" value="1"/>
</dbReference>
<dbReference type="Pfam" id="PF07536">
    <property type="entry name" value="HWE_HK"/>
    <property type="match status" value="1"/>
</dbReference>
<dbReference type="InterPro" id="IPR035965">
    <property type="entry name" value="PAS-like_dom_sf"/>
</dbReference>
<evidence type="ECO:0000256" key="10">
    <source>
        <dbReference type="ARBA" id="ARBA00022840"/>
    </source>
</evidence>
<dbReference type="AlphaFoldDB" id="A0A1M6FNV5"/>
<dbReference type="GO" id="GO:0006355">
    <property type="term" value="P:regulation of DNA-templated transcription"/>
    <property type="evidence" value="ECO:0007669"/>
    <property type="project" value="InterPro"/>
</dbReference>
<dbReference type="NCBIfam" id="TIGR00229">
    <property type="entry name" value="sensory_box"/>
    <property type="match status" value="1"/>
</dbReference>
<dbReference type="EMBL" id="FQZF01000007">
    <property type="protein sequence ID" value="SHI99354.1"/>
    <property type="molecule type" value="Genomic_DNA"/>
</dbReference>
<dbReference type="Pfam" id="PF00989">
    <property type="entry name" value="PAS"/>
    <property type="match status" value="1"/>
</dbReference>
<evidence type="ECO:0000256" key="12">
    <source>
        <dbReference type="SAM" id="Coils"/>
    </source>
</evidence>
<evidence type="ECO:0000256" key="1">
    <source>
        <dbReference type="ARBA" id="ARBA00000085"/>
    </source>
</evidence>
<keyword evidence="6" id="KW-0808">Transferase</keyword>
<accession>A0A1M6FNV5</accession>
<dbReference type="RefSeq" id="WP_245818224.1">
    <property type="nucleotide sequence ID" value="NZ_FQZF01000007.1"/>
</dbReference>
<dbReference type="GO" id="GO:0005524">
    <property type="term" value="F:ATP binding"/>
    <property type="evidence" value="ECO:0007669"/>
    <property type="project" value="UniProtKB-KW"/>
</dbReference>
<dbReference type="Proteomes" id="UP000184387">
    <property type="component" value="Unassembled WGS sequence"/>
</dbReference>
<keyword evidence="12" id="KW-0175">Coiled coil</keyword>
<reference evidence="15 16" key="1">
    <citation type="submission" date="2016-11" db="EMBL/GenBank/DDBJ databases">
        <authorList>
            <person name="Jaros S."/>
            <person name="Januszkiewicz K."/>
            <person name="Wedrychowicz H."/>
        </authorList>
    </citation>
    <scope>NUCLEOTIDE SEQUENCE [LARGE SCALE GENOMIC DNA]</scope>
    <source>
        <strain evidence="15 16">DSM 14916</strain>
    </source>
</reference>
<keyword evidence="16" id="KW-1185">Reference proteome</keyword>
<evidence type="ECO:0000256" key="7">
    <source>
        <dbReference type="ARBA" id="ARBA00022737"/>
    </source>
</evidence>
<dbReference type="InterPro" id="IPR000700">
    <property type="entry name" value="PAS-assoc_C"/>
</dbReference>
<evidence type="ECO:0000256" key="4">
    <source>
        <dbReference type="ARBA" id="ARBA00022630"/>
    </source>
</evidence>
<dbReference type="STRING" id="198092.SAMN02745194_01517"/>
<evidence type="ECO:0000313" key="16">
    <source>
        <dbReference type="Proteomes" id="UP000184387"/>
    </source>
</evidence>
<name>A0A1M6FNV5_9PROT</name>
<dbReference type="PROSITE" id="PS50112">
    <property type="entry name" value="PAS"/>
    <property type="match status" value="1"/>
</dbReference>
<feature type="domain" description="PAC" evidence="14">
    <location>
        <begin position="115"/>
        <end position="167"/>
    </location>
</feature>
<proteinExistence type="predicted"/>
<dbReference type="CDD" id="cd00130">
    <property type="entry name" value="PAS"/>
    <property type="match status" value="1"/>
</dbReference>
<evidence type="ECO:0000256" key="6">
    <source>
        <dbReference type="ARBA" id="ARBA00022679"/>
    </source>
</evidence>
<keyword evidence="4" id="KW-0285">Flavoprotein</keyword>
<dbReference type="PANTHER" id="PTHR41523">
    <property type="entry name" value="TWO-COMPONENT SYSTEM SENSOR PROTEIN"/>
    <property type="match status" value="1"/>
</dbReference>
<evidence type="ECO:0000256" key="3">
    <source>
        <dbReference type="ARBA" id="ARBA00022553"/>
    </source>
</evidence>
<evidence type="ECO:0000259" key="13">
    <source>
        <dbReference type="PROSITE" id="PS50112"/>
    </source>
</evidence>
<feature type="coiled-coil region" evidence="12">
    <location>
        <begin position="20"/>
        <end position="47"/>
    </location>
</feature>
<sequence length="364" mass="40108">MTTSISHHDIRAEGSAAIPITAEAARIAALEEELRSLRAENDHFHQILDSAAEYAIVTMDLEGRISSWNAGARKVLGYAAAEILGRSGEIFFAPEDRAEGAFVTELCRALDRGRAVNERWHLRRDGSRFWASGLMLPLMDEDGQPQGFLNILRDGSEMRAEAERQALIQAELAHRVRNTLSLAHVIAVQTLRHTDGPEAFQAEYASRLQALGRSHEMLAHGGWDGAPLRKLVEHALTPHRHGPGRVAIEGLPVRLASAAVVKLSLAFHELTTNAAKYGSLSVPEGAVEVTWSLLRPQNGRKMLEIVWRERGGPPVKPPERRGFGTRLLEQSLRHEFGCTVTLAFEPEGLECRICLPLTANVLGF</sequence>
<evidence type="ECO:0000256" key="11">
    <source>
        <dbReference type="ARBA" id="ARBA00023026"/>
    </source>
</evidence>
<dbReference type="Gene3D" id="3.30.450.20">
    <property type="entry name" value="PAS domain"/>
    <property type="match status" value="1"/>
</dbReference>
<dbReference type="SMART" id="SM00911">
    <property type="entry name" value="HWE_HK"/>
    <property type="match status" value="1"/>
</dbReference>
<dbReference type="InterPro" id="IPR000014">
    <property type="entry name" value="PAS"/>
</dbReference>
<dbReference type="PANTHER" id="PTHR41523:SF7">
    <property type="entry name" value="HISTIDINE KINASE"/>
    <property type="match status" value="1"/>
</dbReference>
<keyword evidence="10" id="KW-0067">ATP-binding</keyword>
<feature type="domain" description="PAS" evidence="13">
    <location>
        <begin position="40"/>
        <end position="113"/>
    </location>
</feature>
<dbReference type="Gene3D" id="3.30.565.10">
    <property type="entry name" value="Histidine kinase-like ATPase, C-terminal domain"/>
    <property type="match status" value="1"/>
</dbReference>
<gene>
    <name evidence="15" type="ORF">SAMN02745194_01517</name>
</gene>
<keyword evidence="9" id="KW-0418">Kinase</keyword>